<proteinExistence type="predicted"/>
<protein>
    <submittedName>
        <fullName evidence="1">DUF1636 family protein</fullName>
    </submittedName>
</protein>
<gene>
    <name evidence="1" type="ORF">ACFOD4_00750</name>
</gene>
<dbReference type="Pfam" id="PF07845">
    <property type="entry name" value="DUF1636"/>
    <property type="match status" value="1"/>
</dbReference>
<evidence type="ECO:0000313" key="2">
    <source>
        <dbReference type="Proteomes" id="UP001595593"/>
    </source>
</evidence>
<keyword evidence="2" id="KW-1185">Reference proteome</keyword>
<comment type="caution">
    <text evidence="1">The sequence shown here is derived from an EMBL/GenBank/DDBJ whole genome shotgun (WGS) entry which is preliminary data.</text>
</comment>
<name>A0ABV7FT94_9PROT</name>
<sequence>MQTEPTEAHPPTLVVCTTCRARRPLAEGETAPGRILHDAVAEALAAAAGTPLRLRAVACLSACEHGCTAVMMAPGKWSYLLGGLDHAAAPDLAADLIAYAATYHASANGAVLRSRRPESLRHAVLGRVPSIPPQDPTA</sequence>
<reference evidence="2" key="1">
    <citation type="journal article" date="2019" name="Int. J. Syst. Evol. Microbiol.">
        <title>The Global Catalogue of Microorganisms (GCM) 10K type strain sequencing project: providing services to taxonomists for standard genome sequencing and annotation.</title>
        <authorList>
            <consortium name="The Broad Institute Genomics Platform"/>
            <consortium name="The Broad Institute Genome Sequencing Center for Infectious Disease"/>
            <person name="Wu L."/>
            <person name="Ma J."/>
        </authorList>
    </citation>
    <scope>NUCLEOTIDE SEQUENCE [LARGE SCALE GENOMIC DNA]</scope>
    <source>
        <strain evidence="2">KCTC 52094</strain>
    </source>
</reference>
<dbReference type="EMBL" id="JBHRTN010000002">
    <property type="protein sequence ID" value="MFC3123572.1"/>
    <property type="molecule type" value="Genomic_DNA"/>
</dbReference>
<accession>A0ABV7FT94</accession>
<dbReference type="InterPro" id="IPR012863">
    <property type="entry name" value="DUF1636"/>
</dbReference>
<dbReference type="Proteomes" id="UP001595593">
    <property type="component" value="Unassembled WGS sequence"/>
</dbReference>
<dbReference type="RefSeq" id="WP_379592578.1">
    <property type="nucleotide sequence ID" value="NZ_JBHRTN010000002.1"/>
</dbReference>
<organism evidence="1 2">
    <name type="scientific">Teichococcus globiformis</name>
    <dbReference type="NCBI Taxonomy" id="2307229"/>
    <lineage>
        <taxon>Bacteria</taxon>
        <taxon>Pseudomonadati</taxon>
        <taxon>Pseudomonadota</taxon>
        <taxon>Alphaproteobacteria</taxon>
        <taxon>Acetobacterales</taxon>
        <taxon>Roseomonadaceae</taxon>
        <taxon>Roseomonas</taxon>
    </lineage>
</organism>
<evidence type="ECO:0000313" key="1">
    <source>
        <dbReference type="EMBL" id="MFC3123572.1"/>
    </source>
</evidence>